<dbReference type="Proteomes" id="UP001432209">
    <property type="component" value="Chromosome"/>
</dbReference>
<dbReference type="EMBL" id="CP109495">
    <property type="protein sequence ID" value="WUX54372.1"/>
    <property type="molecule type" value="Genomic_DNA"/>
</dbReference>
<protein>
    <submittedName>
        <fullName evidence="1">Asp23/Gls24 family envelope stress response protein</fullName>
    </submittedName>
</protein>
<reference evidence="1" key="1">
    <citation type="submission" date="2022-10" db="EMBL/GenBank/DDBJ databases">
        <title>The complete genomes of actinobacterial strains from the NBC collection.</title>
        <authorList>
            <person name="Joergensen T.S."/>
            <person name="Alvarez Arevalo M."/>
            <person name="Sterndorff E.B."/>
            <person name="Faurdal D."/>
            <person name="Vuksanovic O."/>
            <person name="Mourched A.-S."/>
            <person name="Charusanti P."/>
            <person name="Shaw S."/>
            <person name="Blin K."/>
            <person name="Weber T."/>
        </authorList>
    </citation>
    <scope>NUCLEOTIDE SEQUENCE</scope>
    <source>
        <strain evidence="1">NBC_01432</strain>
    </source>
</reference>
<organism evidence="1 2">
    <name type="scientific">Streptomyces niveus</name>
    <name type="common">Streptomyces spheroides</name>
    <dbReference type="NCBI Taxonomy" id="193462"/>
    <lineage>
        <taxon>Bacteria</taxon>
        <taxon>Bacillati</taxon>
        <taxon>Actinomycetota</taxon>
        <taxon>Actinomycetes</taxon>
        <taxon>Kitasatosporales</taxon>
        <taxon>Streptomycetaceae</taxon>
        <taxon>Streptomyces</taxon>
    </lineage>
</organism>
<name>A0ABZ2A6N4_STRNV</name>
<dbReference type="RefSeq" id="WP_329077977.1">
    <property type="nucleotide sequence ID" value="NZ_CP108849.2"/>
</dbReference>
<evidence type="ECO:0000313" key="1">
    <source>
        <dbReference type="EMBL" id="WUX54372.1"/>
    </source>
</evidence>
<dbReference type="GeneID" id="91342638"/>
<sequence>MTLNETAGASGAAGAKKDVLARAAADAVERVPGVAFLRPGLADLVRASYASRDRRKSGIRVRSGAVPGSWRIEVQFVARRTHRTLDVTRAVREAVLGVAEAGDSGPVTVTVTVTGLV</sequence>
<evidence type="ECO:0000313" key="2">
    <source>
        <dbReference type="Proteomes" id="UP001432209"/>
    </source>
</evidence>
<keyword evidence="2" id="KW-1185">Reference proteome</keyword>
<proteinExistence type="predicted"/>
<gene>
    <name evidence="1" type="ORF">OG442_24030</name>
</gene>
<accession>A0ABZ2A6N4</accession>